<dbReference type="InterPro" id="IPR014756">
    <property type="entry name" value="Ig_E-set"/>
</dbReference>
<evidence type="ECO:0000256" key="1">
    <source>
        <dbReference type="ARBA" id="ARBA00009238"/>
    </source>
</evidence>
<keyword evidence="2" id="KW-0677">Repeat</keyword>
<evidence type="ECO:0000256" key="2">
    <source>
        <dbReference type="ARBA" id="ARBA00022737"/>
    </source>
</evidence>
<dbReference type="InterPro" id="IPR001298">
    <property type="entry name" value="Filamin/ABP280_rpt"/>
</dbReference>
<dbReference type="SMART" id="SM00557">
    <property type="entry name" value="IG_FLMN"/>
    <property type="match status" value="1"/>
</dbReference>
<dbReference type="InterPro" id="IPR017868">
    <property type="entry name" value="Filamin/ABP280_repeat-like"/>
</dbReference>
<sequence length="131" mass="14136">MVYGTKRCFWRSCVVLTCRQVKGCPLKVMVTAVSDASRVICSGDGLRVGTVGKEIRSFINTRQAGPGELTAHCVGPHKVAYCELYDHGDGTFTLNVKPQEAGRHALTVKYGGQYCPPLSPSSLLFGNTSLL</sequence>
<dbReference type="PANTHER" id="PTHR38537">
    <property type="entry name" value="JITTERBUG, ISOFORM N"/>
    <property type="match status" value="1"/>
</dbReference>
<dbReference type="Gene3D" id="2.60.40.10">
    <property type="entry name" value="Immunoglobulins"/>
    <property type="match status" value="1"/>
</dbReference>
<evidence type="ECO:0000256" key="3">
    <source>
        <dbReference type="PROSITE-ProRule" id="PRU00087"/>
    </source>
</evidence>
<dbReference type="InterPro" id="IPR013783">
    <property type="entry name" value="Ig-like_fold"/>
</dbReference>
<gene>
    <name evidence="4" type="ORF">PR048_024364</name>
</gene>
<dbReference type="PANTHER" id="PTHR38537:SF13">
    <property type="entry name" value="JITTERBUG, ISOFORM N"/>
    <property type="match status" value="1"/>
</dbReference>
<dbReference type="PROSITE" id="PS50194">
    <property type="entry name" value="FILAMIN_REPEAT"/>
    <property type="match status" value="1"/>
</dbReference>
<keyword evidence="5" id="KW-1185">Reference proteome</keyword>
<organism evidence="4 5">
    <name type="scientific">Dryococelus australis</name>
    <dbReference type="NCBI Taxonomy" id="614101"/>
    <lineage>
        <taxon>Eukaryota</taxon>
        <taxon>Metazoa</taxon>
        <taxon>Ecdysozoa</taxon>
        <taxon>Arthropoda</taxon>
        <taxon>Hexapoda</taxon>
        <taxon>Insecta</taxon>
        <taxon>Pterygota</taxon>
        <taxon>Neoptera</taxon>
        <taxon>Polyneoptera</taxon>
        <taxon>Phasmatodea</taxon>
        <taxon>Verophasmatodea</taxon>
        <taxon>Anareolatae</taxon>
        <taxon>Phasmatidae</taxon>
        <taxon>Eurycanthinae</taxon>
        <taxon>Dryococelus</taxon>
    </lineage>
</organism>
<accession>A0ABQ9GNE0</accession>
<comment type="caution">
    <text evidence="4">The sequence shown here is derived from an EMBL/GenBank/DDBJ whole genome shotgun (WGS) entry which is preliminary data.</text>
</comment>
<feature type="repeat" description="Filamin" evidence="3">
    <location>
        <begin position="31"/>
        <end position="125"/>
    </location>
</feature>
<proteinExistence type="inferred from homology"/>
<dbReference type="EMBL" id="JARBHB010000010">
    <property type="protein sequence ID" value="KAJ8873546.1"/>
    <property type="molecule type" value="Genomic_DNA"/>
</dbReference>
<dbReference type="Pfam" id="PF00630">
    <property type="entry name" value="Filamin"/>
    <property type="match status" value="1"/>
</dbReference>
<evidence type="ECO:0000313" key="4">
    <source>
        <dbReference type="EMBL" id="KAJ8873546.1"/>
    </source>
</evidence>
<dbReference type="Proteomes" id="UP001159363">
    <property type="component" value="Chromosome 9"/>
</dbReference>
<evidence type="ECO:0000313" key="5">
    <source>
        <dbReference type="Proteomes" id="UP001159363"/>
    </source>
</evidence>
<dbReference type="InterPro" id="IPR044801">
    <property type="entry name" value="Filamin"/>
</dbReference>
<protein>
    <submittedName>
        <fullName evidence="4">Uncharacterized protein</fullName>
    </submittedName>
</protein>
<dbReference type="SUPFAM" id="SSF81296">
    <property type="entry name" value="E set domains"/>
    <property type="match status" value="1"/>
</dbReference>
<name>A0ABQ9GNE0_9NEOP</name>
<comment type="similarity">
    <text evidence="1">Belongs to the filamin family.</text>
</comment>
<reference evidence="4 5" key="1">
    <citation type="submission" date="2023-02" db="EMBL/GenBank/DDBJ databases">
        <title>LHISI_Scaffold_Assembly.</title>
        <authorList>
            <person name="Stuart O.P."/>
            <person name="Cleave R."/>
            <person name="Magrath M.J.L."/>
            <person name="Mikheyev A.S."/>
        </authorList>
    </citation>
    <scope>NUCLEOTIDE SEQUENCE [LARGE SCALE GENOMIC DNA]</scope>
    <source>
        <strain evidence="4">Daus_M_001</strain>
        <tissue evidence="4">Leg muscle</tissue>
    </source>
</reference>